<organism evidence="3 4">
    <name type="scientific">Limimaricola soesokkakensis</name>
    <dbReference type="NCBI Taxonomy" id="1343159"/>
    <lineage>
        <taxon>Bacteria</taxon>
        <taxon>Pseudomonadati</taxon>
        <taxon>Pseudomonadota</taxon>
        <taxon>Alphaproteobacteria</taxon>
        <taxon>Rhodobacterales</taxon>
        <taxon>Paracoccaceae</taxon>
        <taxon>Limimaricola</taxon>
    </lineage>
</organism>
<keyword evidence="5" id="KW-1185">Reference proteome</keyword>
<feature type="transmembrane region" description="Helical" evidence="1">
    <location>
        <begin position="21"/>
        <end position="40"/>
    </location>
</feature>
<evidence type="ECO:0000313" key="4">
    <source>
        <dbReference type="Proteomes" id="UP000193495"/>
    </source>
</evidence>
<dbReference type="EMBL" id="FWFY01000013">
    <property type="protein sequence ID" value="SLN67305.1"/>
    <property type="molecule type" value="Genomic_DNA"/>
</dbReference>
<accession>A0A1X7A0K6</accession>
<dbReference type="AlphaFoldDB" id="A0A1X7A0K6"/>
<proteinExistence type="predicted"/>
<evidence type="ECO:0000313" key="3">
    <source>
        <dbReference type="EMBL" id="SLN67305.1"/>
    </source>
</evidence>
<keyword evidence="1" id="KW-0472">Membrane</keyword>
<keyword evidence="1" id="KW-1133">Transmembrane helix</keyword>
<sequence length="191" mass="21115">MKAMLRLIRRLRARDEGTQSIELVLMAPLLFWAVCALYVFTDAFRIRAVVTDAAHVVSDVLSRQTTPIGNADIAALRAVAAQLTGQETDLRVTQIHCLKSCDDLQRRELGVVFSVGLGLAPLTIADLRISNLRDQVPLVAAGDRIIMAQTRIYYTPILDYGIAASFIEATQAVRIRFAPRLCWETCNDSLG</sequence>
<evidence type="ECO:0000313" key="5">
    <source>
        <dbReference type="Proteomes" id="UP000240624"/>
    </source>
</evidence>
<dbReference type="EMBL" id="PYGB01000015">
    <property type="protein sequence ID" value="PSK81566.1"/>
    <property type="molecule type" value="Genomic_DNA"/>
</dbReference>
<evidence type="ECO:0000256" key="1">
    <source>
        <dbReference type="SAM" id="Phobius"/>
    </source>
</evidence>
<dbReference type="Proteomes" id="UP000193495">
    <property type="component" value="Unassembled WGS sequence"/>
</dbReference>
<keyword evidence="1" id="KW-0812">Transmembrane</keyword>
<gene>
    <name evidence="2" type="ORF">CLV79_11534</name>
    <name evidence="3" type="ORF">LOS8367_03357</name>
</gene>
<dbReference type="Proteomes" id="UP000240624">
    <property type="component" value="Unassembled WGS sequence"/>
</dbReference>
<evidence type="ECO:0000313" key="2">
    <source>
        <dbReference type="EMBL" id="PSK81566.1"/>
    </source>
</evidence>
<name>A0A1X7A0K6_9RHOB</name>
<evidence type="ECO:0008006" key="6">
    <source>
        <dbReference type="Google" id="ProtNLM"/>
    </source>
</evidence>
<reference evidence="3 4" key="1">
    <citation type="submission" date="2017-03" db="EMBL/GenBank/DDBJ databases">
        <authorList>
            <person name="Afonso C.L."/>
            <person name="Miller P.J."/>
            <person name="Scott M.A."/>
            <person name="Spackman E."/>
            <person name="Goraichik I."/>
            <person name="Dimitrov K.M."/>
            <person name="Suarez D.L."/>
            <person name="Swayne D.E."/>
        </authorList>
    </citation>
    <scope>NUCLEOTIDE SEQUENCE [LARGE SCALE GENOMIC DNA]</scope>
    <source>
        <strain evidence="3 4">CECT 8367</strain>
    </source>
</reference>
<reference evidence="2 5" key="2">
    <citation type="submission" date="2018-03" db="EMBL/GenBank/DDBJ databases">
        <title>Genomic Encyclopedia of Archaeal and Bacterial Type Strains, Phase II (KMG-II): from individual species to whole genera.</title>
        <authorList>
            <person name="Goeker M."/>
        </authorList>
    </citation>
    <scope>NUCLEOTIDE SEQUENCE [LARGE SCALE GENOMIC DNA]</scope>
    <source>
        <strain evidence="2 5">DSM 29956</strain>
    </source>
</reference>
<protein>
    <recommendedName>
        <fullName evidence="6">TadE-like protein</fullName>
    </recommendedName>
</protein>